<evidence type="ECO:0000313" key="2">
    <source>
        <dbReference type="EMBL" id="KAG5548684.1"/>
    </source>
</evidence>
<reference evidence="2" key="1">
    <citation type="submission" date="2020-08" db="EMBL/GenBank/DDBJ databases">
        <title>Plant Genome Project.</title>
        <authorList>
            <person name="Zhang R.-G."/>
        </authorList>
    </citation>
    <scope>NUCLEOTIDE SEQUENCE</scope>
    <source>
        <strain evidence="2">WSP0</strain>
        <tissue evidence="2">Leaf</tissue>
    </source>
</reference>
<keyword evidence="3" id="KW-1185">Reference proteome</keyword>
<dbReference type="Proteomes" id="UP000823749">
    <property type="component" value="Chromosome 5"/>
</dbReference>
<accession>A0AAV6K8M6</accession>
<proteinExistence type="predicted"/>
<gene>
    <name evidence="2" type="ORF">RHGRI_014136</name>
</gene>
<evidence type="ECO:0000313" key="3">
    <source>
        <dbReference type="Proteomes" id="UP000823749"/>
    </source>
</evidence>
<feature type="region of interest" description="Disordered" evidence="1">
    <location>
        <begin position="1"/>
        <end position="21"/>
    </location>
</feature>
<organism evidence="2 3">
    <name type="scientific">Rhododendron griersonianum</name>
    <dbReference type="NCBI Taxonomy" id="479676"/>
    <lineage>
        <taxon>Eukaryota</taxon>
        <taxon>Viridiplantae</taxon>
        <taxon>Streptophyta</taxon>
        <taxon>Embryophyta</taxon>
        <taxon>Tracheophyta</taxon>
        <taxon>Spermatophyta</taxon>
        <taxon>Magnoliopsida</taxon>
        <taxon>eudicotyledons</taxon>
        <taxon>Gunneridae</taxon>
        <taxon>Pentapetalae</taxon>
        <taxon>asterids</taxon>
        <taxon>Ericales</taxon>
        <taxon>Ericaceae</taxon>
        <taxon>Ericoideae</taxon>
        <taxon>Rhodoreae</taxon>
        <taxon>Rhododendron</taxon>
    </lineage>
</organism>
<sequence length="323" mass="36032">MLGSPVPSSNTDPTSTLGQDVEVEAPAKVRRGRLERPCSFLHFFDGEAGSYEKFAATYSTPLDVRVRRGVLHPNDIQYREGELTFPLMAIIEDGVNIIELRRREVLNFGIKELFGVYSLGKNPGYNQYYLANWLKNKDLLIEGLPDSESWANTFVVVSGNFMFGLREAGNDPREGVRAEGSQPDEHLTDEELKAPWTPAFVNEAPKEPASLIGEIAQYLAMVDATNQKSYDEGYDKATLEYKVQVRDIVADIYSDRFEAGVKWYHEHLMGTLNPSEGSFIHTLPEPPAKLLKMPNPVAEEQRAEPNDKPESEAASKTVVAPAP</sequence>
<feature type="compositionally biased region" description="Polar residues" evidence="1">
    <location>
        <begin position="1"/>
        <end position="18"/>
    </location>
</feature>
<dbReference type="EMBL" id="JACTNZ010000005">
    <property type="protein sequence ID" value="KAG5548684.1"/>
    <property type="molecule type" value="Genomic_DNA"/>
</dbReference>
<protein>
    <submittedName>
        <fullName evidence="2">Uncharacterized protein</fullName>
    </submittedName>
</protein>
<dbReference type="AlphaFoldDB" id="A0AAV6K8M6"/>
<name>A0AAV6K8M6_9ERIC</name>
<feature type="region of interest" description="Disordered" evidence="1">
    <location>
        <begin position="284"/>
        <end position="323"/>
    </location>
</feature>
<evidence type="ECO:0000256" key="1">
    <source>
        <dbReference type="SAM" id="MobiDB-lite"/>
    </source>
</evidence>
<feature type="compositionally biased region" description="Basic and acidic residues" evidence="1">
    <location>
        <begin position="299"/>
        <end position="313"/>
    </location>
</feature>
<comment type="caution">
    <text evidence="2">The sequence shown here is derived from an EMBL/GenBank/DDBJ whole genome shotgun (WGS) entry which is preliminary data.</text>
</comment>